<dbReference type="Proteomes" id="UP001148662">
    <property type="component" value="Unassembled WGS sequence"/>
</dbReference>
<name>A0ACC1SBP6_9APHY</name>
<protein>
    <submittedName>
        <fullName evidence="1">Uncharacterized protein</fullName>
    </submittedName>
</protein>
<sequence length="342" mass="38051">MTDSKPLREPRFRVAICGGGIAGLILTVALAQYEDIEVHVYEATEKFKEIGAGVTIWGRAWSILARMGLEYDMRLADDIPTDGLHDPNFGYDFRRSDQPEDGFVFKALRLPYVCLPFHRAHFVDVLIRHLPEGAVNFGKRLVTYSESDSGAVELQFSDGTAATCDVLLGCDGIRSVVRKRMFEEEAARQGRPELLKHVEPSFTGATIYRTLVPREELSINEGEIHPASSIPLLYCGKSKHLVAYPIAGGTLCNLVGIVWDTSTEGKQYDGPWFTECGADELVNAFDGWEPQVRDLLKLVHPRKPLKWAIHEVRALPFSVSGNVALVGDAVSDEHNIIYSSEY</sequence>
<dbReference type="EMBL" id="JANHOG010001498">
    <property type="protein sequence ID" value="KAJ3536095.1"/>
    <property type="molecule type" value="Genomic_DNA"/>
</dbReference>
<reference evidence="1" key="1">
    <citation type="submission" date="2022-07" db="EMBL/GenBank/DDBJ databases">
        <title>Genome Sequence of Phlebia brevispora.</title>
        <authorList>
            <person name="Buettner E."/>
        </authorList>
    </citation>
    <scope>NUCLEOTIDE SEQUENCE</scope>
    <source>
        <strain evidence="1">MPL23</strain>
    </source>
</reference>
<proteinExistence type="predicted"/>
<evidence type="ECO:0000313" key="1">
    <source>
        <dbReference type="EMBL" id="KAJ3536095.1"/>
    </source>
</evidence>
<gene>
    <name evidence="1" type="ORF">NM688_g6883</name>
</gene>
<evidence type="ECO:0000313" key="2">
    <source>
        <dbReference type="Proteomes" id="UP001148662"/>
    </source>
</evidence>
<accession>A0ACC1SBP6</accession>
<organism evidence="1 2">
    <name type="scientific">Phlebia brevispora</name>
    <dbReference type="NCBI Taxonomy" id="194682"/>
    <lineage>
        <taxon>Eukaryota</taxon>
        <taxon>Fungi</taxon>
        <taxon>Dikarya</taxon>
        <taxon>Basidiomycota</taxon>
        <taxon>Agaricomycotina</taxon>
        <taxon>Agaricomycetes</taxon>
        <taxon>Polyporales</taxon>
        <taxon>Meruliaceae</taxon>
        <taxon>Phlebia</taxon>
    </lineage>
</organism>
<comment type="caution">
    <text evidence="1">The sequence shown here is derived from an EMBL/GenBank/DDBJ whole genome shotgun (WGS) entry which is preliminary data.</text>
</comment>
<keyword evidence="2" id="KW-1185">Reference proteome</keyword>